<feature type="compositionally biased region" description="Basic residues" evidence="2">
    <location>
        <begin position="646"/>
        <end position="656"/>
    </location>
</feature>
<evidence type="ECO:0000256" key="2">
    <source>
        <dbReference type="SAM" id="MobiDB-lite"/>
    </source>
</evidence>
<feature type="domain" description="FHA" evidence="4">
    <location>
        <begin position="57"/>
        <end position="113"/>
    </location>
</feature>
<evidence type="ECO:0000256" key="1">
    <source>
        <dbReference type="SAM" id="Coils"/>
    </source>
</evidence>
<feature type="compositionally biased region" description="Acidic residues" evidence="2">
    <location>
        <begin position="619"/>
        <end position="639"/>
    </location>
</feature>
<feature type="compositionally biased region" description="Basic and acidic residues" evidence="2">
    <location>
        <begin position="380"/>
        <end position="389"/>
    </location>
</feature>
<dbReference type="AlphaFoldDB" id="A0A166EBH1"/>
<feature type="region of interest" description="Disordered" evidence="2">
    <location>
        <begin position="1"/>
        <end position="27"/>
    </location>
</feature>
<dbReference type="Gene3D" id="2.60.200.20">
    <property type="match status" value="1"/>
</dbReference>
<keyword evidence="6" id="KW-1185">Reference proteome</keyword>
<keyword evidence="3" id="KW-1133">Transmembrane helix</keyword>
<dbReference type="PROSITE" id="PS50006">
    <property type="entry name" value="FHA_DOMAIN"/>
    <property type="match status" value="1"/>
</dbReference>
<feature type="region of interest" description="Disordered" evidence="2">
    <location>
        <begin position="353"/>
        <end position="446"/>
    </location>
</feature>
<feature type="compositionally biased region" description="Basic residues" evidence="2">
    <location>
        <begin position="599"/>
        <end position="611"/>
    </location>
</feature>
<feature type="compositionally biased region" description="Basic and acidic residues" evidence="2">
    <location>
        <begin position="401"/>
        <end position="416"/>
    </location>
</feature>
<feature type="compositionally biased region" description="Low complexity" evidence="2">
    <location>
        <begin position="168"/>
        <end position="199"/>
    </location>
</feature>
<name>A0A166EBH1_9AGAM</name>
<feature type="transmembrane region" description="Helical" evidence="3">
    <location>
        <begin position="767"/>
        <end position="787"/>
    </location>
</feature>
<dbReference type="CDD" id="cd22679">
    <property type="entry name" value="FHA_SLMAP"/>
    <property type="match status" value="1"/>
</dbReference>
<feature type="compositionally biased region" description="Basic and acidic residues" evidence="2">
    <location>
        <begin position="568"/>
        <end position="577"/>
    </location>
</feature>
<feature type="compositionally biased region" description="Acidic residues" evidence="2">
    <location>
        <begin position="390"/>
        <end position="400"/>
    </location>
</feature>
<dbReference type="OrthoDB" id="687730at2759"/>
<proteinExistence type="predicted"/>
<sequence>MPAPFPTPHQGAITTPTPPTQPQNGTTVQNHSPFPALSLFPLNDTFIPKHITLNQRVKIGRQTNAKTVPGERNGYFDSKVLSRQHAEVWEEGGKIYIKDVKSSNGTFINGERLSPEGAESEPWELKSDDIVEFGIDIVSEDNRTIIHHKVAARVTCIFTPEDAMREQQQLAAATAHQHQQVQHFQAQQAAAQNHAAGHPQNRRPALQSGLGGMGGGPPRPKSGLTFDHILSRLQSELSKSRETTQELHGLSGTMTEINDTLGGVVAPPPLHLTGPLPVVREAGAPQLPSTQPQQLALPGPTMGVDIVSLQKEIGETKNALAGHTEKMNLLENLMSEHEGVKRELSMLRELIEEQRRERRPTSPRNTIREIDDDAQSIRTIRADDDREREIDGDDGDDDVEAATRRAQREDHGRPRTPEPGMGMGEDDDEHDRPPSPPGSPSSSRPRWSIDEQVRSLAQQFEATLALSKGLQAQQSEDQKTIRDLEDKISKLESLVQSRSQLASEDSKTLLALGEWKTGVETAWGTIQSDWTSERTRMKEAREAWEARVRGVEDAVQKVTVAVATANASKERERDFRIGGHGLVTPPSPRSLSADSERERKRKKNKRGRRRSSGAVSESELQDQDAERDENDPVEADVGESSDAPRRRASKSPRRLNGHALANGNGNGNGHIHHSIKSESNFEEDESIRRSDSPTSFGDDDDKSRTGRIINGDSKSSFKMPLTPDSSWHSEQDRKSSVPLLVAAAPETKNTSGAPTPPIVVHNMQPDLTLTTLAGFAIVGATVAAVYWRTQNT</sequence>
<dbReference type="Proteomes" id="UP000076798">
    <property type="component" value="Unassembled WGS sequence"/>
</dbReference>
<dbReference type="STRING" id="1314776.A0A166EBH1"/>
<dbReference type="SMART" id="SM00240">
    <property type="entry name" value="FHA"/>
    <property type="match status" value="1"/>
</dbReference>
<dbReference type="GO" id="GO:0005737">
    <property type="term" value="C:cytoplasm"/>
    <property type="evidence" value="ECO:0007669"/>
    <property type="project" value="TreeGrafter"/>
</dbReference>
<dbReference type="PANTHER" id="PTHR15715:SF37">
    <property type="entry name" value="LD47843P"/>
    <property type="match status" value="1"/>
</dbReference>
<dbReference type="PANTHER" id="PTHR15715">
    <property type="entry name" value="CENTROSOMAL PROTEIN OF 170 KDA"/>
    <property type="match status" value="1"/>
</dbReference>
<feature type="region of interest" description="Disordered" evidence="2">
    <location>
        <begin position="563"/>
        <end position="734"/>
    </location>
</feature>
<evidence type="ECO:0000313" key="5">
    <source>
        <dbReference type="EMBL" id="KZT39408.1"/>
    </source>
</evidence>
<accession>A0A166EBH1</accession>
<feature type="region of interest" description="Disordered" evidence="2">
    <location>
        <begin position="168"/>
        <end position="223"/>
    </location>
</feature>
<protein>
    <recommendedName>
        <fullName evidence="4">FHA domain-containing protein</fullName>
    </recommendedName>
</protein>
<keyword evidence="1" id="KW-0175">Coiled coil</keyword>
<dbReference type="InterPro" id="IPR051176">
    <property type="entry name" value="Cent_Immune-Sig_Mod"/>
</dbReference>
<organism evidence="5 6">
    <name type="scientific">Sistotremastrum suecicum HHB10207 ss-3</name>
    <dbReference type="NCBI Taxonomy" id="1314776"/>
    <lineage>
        <taxon>Eukaryota</taxon>
        <taxon>Fungi</taxon>
        <taxon>Dikarya</taxon>
        <taxon>Basidiomycota</taxon>
        <taxon>Agaricomycotina</taxon>
        <taxon>Agaricomycetes</taxon>
        <taxon>Sistotremastrales</taxon>
        <taxon>Sistotremastraceae</taxon>
        <taxon>Sistotremastrum</taxon>
    </lineage>
</organism>
<dbReference type="Pfam" id="PF00498">
    <property type="entry name" value="FHA"/>
    <property type="match status" value="1"/>
</dbReference>
<gene>
    <name evidence="5" type="ORF">SISSUDRAFT_1061132</name>
</gene>
<dbReference type="EMBL" id="KV428046">
    <property type="protein sequence ID" value="KZT39408.1"/>
    <property type="molecule type" value="Genomic_DNA"/>
</dbReference>
<evidence type="ECO:0000313" key="6">
    <source>
        <dbReference type="Proteomes" id="UP000076798"/>
    </source>
</evidence>
<dbReference type="InterPro" id="IPR008984">
    <property type="entry name" value="SMAD_FHA_dom_sf"/>
</dbReference>
<dbReference type="InterPro" id="IPR000253">
    <property type="entry name" value="FHA_dom"/>
</dbReference>
<evidence type="ECO:0000259" key="4">
    <source>
        <dbReference type="PROSITE" id="PS50006"/>
    </source>
</evidence>
<dbReference type="SUPFAM" id="SSF49879">
    <property type="entry name" value="SMAD/FHA domain"/>
    <property type="match status" value="1"/>
</dbReference>
<feature type="coiled-coil region" evidence="1">
    <location>
        <begin position="474"/>
        <end position="501"/>
    </location>
</feature>
<evidence type="ECO:0000256" key="3">
    <source>
        <dbReference type="SAM" id="Phobius"/>
    </source>
</evidence>
<reference evidence="5 6" key="1">
    <citation type="journal article" date="2016" name="Mol. Biol. Evol.">
        <title>Comparative Genomics of Early-Diverging Mushroom-Forming Fungi Provides Insights into the Origins of Lignocellulose Decay Capabilities.</title>
        <authorList>
            <person name="Nagy L.G."/>
            <person name="Riley R."/>
            <person name="Tritt A."/>
            <person name="Adam C."/>
            <person name="Daum C."/>
            <person name="Floudas D."/>
            <person name="Sun H."/>
            <person name="Yadav J.S."/>
            <person name="Pangilinan J."/>
            <person name="Larsson K.H."/>
            <person name="Matsuura K."/>
            <person name="Barry K."/>
            <person name="Labutti K."/>
            <person name="Kuo R."/>
            <person name="Ohm R.A."/>
            <person name="Bhattacharya S.S."/>
            <person name="Shirouzu T."/>
            <person name="Yoshinaga Y."/>
            <person name="Martin F.M."/>
            <person name="Grigoriev I.V."/>
            <person name="Hibbett D.S."/>
        </authorList>
    </citation>
    <scope>NUCLEOTIDE SEQUENCE [LARGE SCALE GENOMIC DNA]</scope>
    <source>
        <strain evidence="5 6">HHB10207 ss-3</strain>
    </source>
</reference>
<keyword evidence="3" id="KW-0812">Transmembrane</keyword>
<keyword evidence="3" id="KW-0472">Membrane</keyword>